<name>A0A0F8X2P6_9ZZZZ</name>
<dbReference type="EMBL" id="LAZR01065649">
    <property type="protein sequence ID" value="KKK55125.1"/>
    <property type="molecule type" value="Genomic_DNA"/>
</dbReference>
<gene>
    <name evidence="1" type="ORF">LCGC14_3077770</name>
</gene>
<evidence type="ECO:0000313" key="1">
    <source>
        <dbReference type="EMBL" id="KKK55125.1"/>
    </source>
</evidence>
<proteinExistence type="predicted"/>
<organism evidence="1">
    <name type="scientific">marine sediment metagenome</name>
    <dbReference type="NCBI Taxonomy" id="412755"/>
    <lineage>
        <taxon>unclassified sequences</taxon>
        <taxon>metagenomes</taxon>
        <taxon>ecological metagenomes</taxon>
    </lineage>
</organism>
<dbReference type="AlphaFoldDB" id="A0A0F8X2P6"/>
<comment type="caution">
    <text evidence="1">The sequence shown here is derived from an EMBL/GenBank/DDBJ whole genome shotgun (WGS) entry which is preliminary data.</text>
</comment>
<feature type="non-terminal residue" evidence="1">
    <location>
        <position position="24"/>
    </location>
</feature>
<sequence>MIELTIKTDGKHIQDSLHNQKCHT</sequence>
<reference evidence="1" key="1">
    <citation type="journal article" date="2015" name="Nature">
        <title>Complex archaea that bridge the gap between prokaryotes and eukaryotes.</title>
        <authorList>
            <person name="Spang A."/>
            <person name="Saw J.H."/>
            <person name="Jorgensen S.L."/>
            <person name="Zaremba-Niedzwiedzka K."/>
            <person name="Martijn J."/>
            <person name="Lind A.E."/>
            <person name="van Eijk R."/>
            <person name="Schleper C."/>
            <person name="Guy L."/>
            <person name="Ettema T.J."/>
        </authorList>
    </citation>
    <scope>NUCLEOTIDE SEQUENCE</scope>
</reference>
<protein>
    <submittedName>
        <fullName evidence="1">Uncharacterized protein</fullName>
    </submittedName>
</protein>
<accession>A0A0F8X2P6</accession>